<keyword evidence="7 14" id="KW-0418">Kinase</keyword>
<keyword evidence="8" id="KW-0067">ATP-binding</keyword>
<dbReference type="PANTHER" id="PTHR45723">
    <property type="entry name" value="SERINE/THREONINE-PROTEIN KINASE RIO1"/>
    <property type="match status" value="1"/>
</dbReference>
<evidence type="ECO:0000256" key="11">
    <source>
        <dbReference type="ARBA" id="ARBA00048679"/>
    </source>
</evidence>
<dbReference type="SUPFAM" id="SSF56112">
    <property type="entry name" value="Protein kinase-like (PK-like)"/>
    <property type="match status" value="1"/>
</dbReference>
<protein>
    <recommendedName>
        <fullName evidence="2">non-specific serine/threonine protein kinase</fullName>
        <ecNumber evidence="2">2.7.11.1</ecNumber>
    </recommendedName>
</protein>
<evidence type="ECO:0000256" key="4">
    <source>
        <dbReference type="ARBA" id="ARBA00022679"/>
    </source>
</evidence>
<accession>E8UBQ5</accession>
<evidence type="ECO:0000313" key="15">
    <source>
        <dbReference type="Proteomes" id="UP000008635"/>
    </source>
</evidence>
<evidence type="ECO:0000256" key="6">
    <source>
        <dbReference type="ARBA" id="ARBA00022741"/>
    </source>
</evidence>
<gene>
    <name evidence="14" type="ordered locus">Deima_2865</name>
</gene>
<dbReference type="GO" id="GO:0005524">
    <property type="term" value="F:ATP binding"/>
    <property type="evidence" value="ECO:0007669"/>
    <property type="project" value="UniProtKB-KW"/>
</dbReference>
<name>E8UBQ5_DEIML</name>
<dbReference type="RefSeq" id="WP_013557998.1">
    <property type="nucleotide sequence ID" value="NC_014958.1"/>
</dbReference>
<dbReference type="AlphaFoldDB" id="E8UBQ5"/>
<dbReference type="Pfam" id="PF01163">
    <property type="entry name" value="RIO1"/>
    <property type="match status" value="1"/>
</dbReference>
<keyword evidence="6" id="KW-0547">Nucleotide-binding</keyword>
<dbReference type="EMBL" id="CP002454">
    <property type="protein sequence ID" value="ADV68494.1"/>
    <property type="molecule type" value="Genomic_DNA"/>
</dbReference>
<keyword evidence="5" id="KW-0479">Metal-binding</keyword>
<dbReference type="GO" id="GO:0004674">
    <property type="term" value="F:protein serine/threonine kinase activity"/>
    <property type="evidence" value="ECO:0007669"/>
    <property type="project" value="UniProtKB-KW"/>
</dbReference>
<evidence type="ECO:0000256" key="2">
    <source>
        <dbReference type="ARBA" id="ARBA00012513"/>
    </source>
</evidence>
<keyword evidence="4" id="KW-0808">Transferase</keyword>
<comment type="similarity">
    <text evidence="1">Belongs to the protein kinase superfamily. RIO-type Ser/Thr kinase family.</text>
</comment>
<dbReference type="HOGENOM" id="CLU_1048568_0_0_0"/>
<dbReference type="InterPro" id="IPR000687">
    <property type="entry name" value="RIO_kinase"/>
</dbReference>
<evidence type="ECO:0000256" key="10">
    <source>
        <dbReference type="ARBA" id="ARBA00047899"/>
    </source>
</evidence>
<proteinExistence type="inferred from homology"/>
<dbReference type="InterPro" id="IPR051272">
    <property type="entry name" value="RIO-type_Ser/Thr_kinase"/>
</dbReference>
<evidence type="ECO:0000256" key="7">
    <source>
        <dbReference type="ARBA" id="ARBA00022777"/>
    </source>
</evidence>
<dbReference type="KEGG" id="dmr:Deima_2865"/>
<evidence type="ECO:0000259" key="13">
    <source>
        <dbReference type="SMART" id="SM00090"/>
    </source>
</evidence>
<dbReference type="Gene3D" id="3.30.200.20">
    <property type="entry name" value="Phosphorylase Kinase, domain 1"/>
    <property type="match status" value="1"/>
</dbReference>
<dbReference type="STRING" id="709986.Deima_2865"/>
<evidence type="ECO:0000256" key="5">
    <source>
        <dbReference type="ARBA" id="ARBA00022723"/>
    </source>
</evidence>
<feature type="domain" description="RIO kinase" evidence="13">
    <location>
        <begin position="1"/>
        <end position="244"/>
    </location>
</feature>
<keyword evidence="9" id="KW-0460">Magnesium</keyword>
<reference evidence="14 15" key="1">
    <citation type="journal article" date="2011" name="Stand. Genomic Sci.">
        <title>Complete genome sequence of Deinococcus maricopensis type strain (LB-34).</title>
        <authorList>
            <person name="Pukall R."/>
            <person name="Zeytun A."/>
            <person name="Lucas S."/>
            <person name="Lapidus A."/>
            <person name="Hammon N."/>
            <person name="Deshpande S."/>
            <person name="Nolan M."/>
            <person name="Cheng J.F."/>
            <person name="Pitluck S."/>
            <person name="Liolios K."/>
            <person name="Pagani I."/>
            <person name="Mikhailova N."/>
            <person name="Ivanova N."/>
            <person name="Mavromatis K."/>
            <person name="Pati A."/>
            <person name="Tapia R."/>
            <person name="Han C."/>
            <person name="Goodwin L."/>
            <person name="Chen A."/>
            <person name="Palaniappan K."/>
            <person name="Land M."/>
            <person name="Hauser L."/>
            <person name="Chang Y.J."/>
            <person name="Jeffries C.D."/>
            <person name="Brambilla E.M."/>
            <person name="Rohde M."/>
            <person name="Goker M."/>
            <person name="Detter J.C."/>
            <person name="Woyke T."/>
            <person name="Bristow J."/>
            <person name="Eisen J.A."/>
            <person name="Markowitz V."/>
            <person name="Hugenholtz P."/>
            <person name="Kyrpides N.C."/>
            <person name="Klenk H.P."/>
        </authorList>
    </citation>
    <scope>NUCLEOTIDE SEQUENCE [LARGE SCALE GENOMIC DNA]</scope>
    <source>
        <strain evidence="15">DSM 21211 / LMG 22137 / NRRL B-23946 / LB-34</strain>
    </source>
</reference>
<keyword evidence="3" id="KW-0723">Serine/threonine-protein kinase</keyword>
<reference evidence="15" key="2">
    <citation type="submission" date="2011-01" db="EMBL/GenBank/DDBJ databases">
        <title>The complete genome of Deinococcus maricopensis DSM 21211.</title>
        <authorList>
            <consortium name="US DOE Joint Genome Institute (JGI-PGF)"/>
            <person name="Lucas S."/>
            <person name="Copeland A."/>
            <person name="Lapidus A."/>
            <person name="Goodwin L."/>
            <person name="Pitluck S."/>
            <person name="Kyrpides N."/>
            <person name="Mavromatis K."/>
            <person name="Pagani I."/>
            <person name="Ivanova N."/>
            <person name="Ovchinnikova G."/>
            <person name="Zeytun A."/>
            <person name="Detter J.C."/>
            <person name="Han C."/>
            <person name="Land M."/>
            <person name="Hauser L."/>
            <person name="Markowitz V."/>
            <person name="Cheng J.-F."/>
            <person name="Hugenholtz P."/>
            <person name="Woyke T."/>
            <person name="Wu D."/>
            <person name="Pukall R."/>
            <person name="Gehrich-Schroeter G."/>
            <person name="Brambilla E."/>
            <person name="Klenk H.-P."/>
            <person name="Eisen J.A."/>
        </authorList>
    </citation>
    <scope>NUCLEOTIDE SEQUENCE [LARGE SCALE GENOMIC DNA]</scope>
    <source>
        <strain evidence="15">DSM 21211 / LMG 22137 / NRRL B-23946 / LB-34</strain>
    </source>
</reference>
<dbReference type="Proteomes" id="UP000008635">
    <property type="component" value="Chromosome"/>
</dbReference>
<dbReference type="EC" id="2.7.11.1" evidence="2"/>
<evidence type="ECO:0000256" key="3">
    <source>
        <dbReference type="ARBA" id="ARBA00022527"/>
    </source>
</evidence>
<keyword evidence="15" id="KW-1185">Reference proteome</keyword>
<evidence type="ECO:0000256" key="8">
    <source>
        <dbReference type="ARBA" id="ARBA00022840"/>
    </source>
</evidence>
<evidence type="ECO:0000256" key="9">
    <source>
        <dbReference type="ARBA" id="ARBA00022842"/>
    </source>
</evidence>
<dbReference type="SMART" id="SM00090">
    <property type="entry name" value="RIO"/>
    <property type="match status" value="1"/>
</dbReference>
<dbReference type="InterPro" id="IPR011009">
    <property type="entry name" value="Kinase-like_dom_sf"/>
</dbReference>
<evidence type="ECO:0000256" key="12">
    <source>
        <dbReference type="SAM" id="MobiDB-lite"/>
    </source>
</evidence>
<evidence type="ECO:0000313" key="14">
    <source>
        <dbReference type="EMBL" id="ADV68494.1"/>
    </source>
</evidence>
<dbReference type="Gene3D" id="1.10.510.10">
    <property type="entry name" value="Transferase(Phosphotransferase) domain 1"/>
    <property type="match status" value="1"/>
</dbReference>
<feature type="region of interest" description="Disordered" evidence="12">
    <location>
        <begin position="243"/>
        <end position="265"/>
    </location>
</feature>
<organism evidence="14 15">
    <name type="scientific">Deinococcus maricopensis (strain DSM 21211 / LMG 22137 / NRRL B-23946 / LB-34)</name>
    <dbReference type="NCBI Taxonomy" id="709986"/>
    <lineage>
        <taxon>Bacteria</taxon>
        <taxon>Thermotogati</taxon>
        <taxon>Deinococcota</taxon>
        <taxon>Deinococci</taxon>
        <taxon>Deinococcales</taxon>
        <taxon>Deinococcaceae</taxon>
        <taxon>Deinococcus</taxon>
    </lineage>
</organism>
<comment type="catalytic activity">
    <reaction evidence="11">
        <text>L-seryl-[protein] + ATP = O-phospho-L-seryl-[protein] + ADP + H(+)</text>
        <dbReference type="Rhea" id="RHEA:17989"/>
        <dbReference type="Rhea" id="RHEA-COMP:9863"/>
        <dbReference type="Rhea" id="RHEA-COMP:11604"/>
        <dbReference type="ChEBI" id="CHEBI:15378"/>
        <dbReference type="ChEBI" id="CHEBI:29999"/>
        <dbReference type="ChEBI" id="CHEBI:30616"/>
        <dbReference type="ChEBI" id="CHEBI:83421"/>
        <dbReference type="ChEBI" id="CHEBI:456216"/>
        <dbReference type="EC" id="2.7.11.1"/>
    </reaction>
</comment>
<dbReference type="GO" id="GO:0046872">
    <property type="term" value="F:metal ion binding"/>
    <property type="evidence" value="ECO:0007669"/>
    <property type="project" value="UniProtKB-KW"/>
</dbReference>
<dbReference type="SMR" id="E8UBQ5"/>
<dbReference type="eggNOG" id="COG1718">
    <property type="taxonomic scope" value="Bacteria"/>
</dbReference>
<dbReference type="InterPro" id="IPR018934">
    <property type="entry name" value="RIO_dom"/>
</dbReference>
<comment type="catalytic activity">
    <reaction evidence="10">
        <text>L-threonyl-[protein] + ATP = O-phospho-L-threonyl-[protein] + ADP + H(+)</text>
        <dbReference type="Rhea" id="RHEA:46608"/>
        <dbReference type="Rhea" id="RHEA-COMP:11060"/>
        <dbReference type="Rhea" id="RHEA-COMP:11605"/>
        <dbReference type="ChEBI" id="CHEBI:15378"/>
        <dbReference type="ChEBI" id="CHEBI:30013"/>
        <dbReference type="ChEBI" id="CHEBI:30616"/>
        <dbReference type="ChEBI" id="CHEBI:61977"/>
        <dbReference type="ChEBI" id="CHEBI:456216"/>
        <dbReference type="EC" id="2.7.11.1"/>
    </reaction>
</comment>
<sequence>MDPDSDDASVDPSIANLQARGYVTELLGELKSGKEATVYLGRGPGGLVAVKRYRDLQARSFKNDGIYRAGRYIGDARIEKAIQQRSVRGLEAQQGMWVMGEWGMLWHLWASGVNVPEPMIGPDPTAYAEAGSCVVMRFIGNEDAPAPRLSEAHLTPDQARDAWNQSLDGLADLLRLGLVHGDYSTYNLLWWENTVIIIDFPQTSDRSNPNFAQLLARDAASLAQSFARHGIRATPNDTLREVQKRARTGEAKPRLSRDELRLTLP</sequence>
<evidence type="ECO:0000256" key="1">
    <source>
        <dbReference type="ARBA" id="ARBA00009196"/>
    </source>
</evidence>